<proteinExistence type="predicted"/>
<dbReference type="AlphaFoldDB" id="A0A3B4YV31"/>
<accession>A0A3B4YV31</accession>
<sequence>MKNVVHVDSNIGVNLTDPMFRGLYRGKQKHDGDQIIDRALQVGVEKVMLCVCHFDVNECIVAVMFACWCVLTEALFFTN</sequence>
<reference evidence="1" key="1">
    <citation type="submission" date="2023-09" db="UniProtKB">
        <authorList>
            <consortium name="Ensembl"/>
        </authorList>
    </citation>
    <scope>IDENTIFICATION</scope>
</reference>
<dbReference type="STRING" id="144197.ENSSPAP00000000628"/>
<protein>
    <submittedName>
        <fullName evidence="1">Uncharacterized protein</fullName>
    </submittedName>
</protein>
<dbReference type="Gene3D" id="3.20.20.140">
    <property type="entry name" value="Metal-dependent hydrolases"/>
    <property type="match status" value="1"/>
</dbReference>
<evidence type="ECO:0000313" key="1">
    <source>
        <dbReference type="Ensembl" id="ENSSPAP00000000628.1"/>
    </source>
</evidence>
<name>A0A3B4YV31_9TELE</name>
<dbReference type="Ensembl" id="ENSSPAT00000000636.1">
    <property type="protein sequence ID" value="ENSSPAP00000000628.1"/>
    <property type="gene ID" value="ENSSPAG00000000482.1"/>
</dbReference>
<organism evidence="1">
    <name type="scientific">Stegastes partitus</name>
    <name type="common">bicolor damselfish</name>
    <dbReference type="NCBI Taxonomy" id="144197"/>
    <lineage>
        <taxon>Eukaryota</taxon>
        <taxon>Metazoa</taxon>
        <taxon>Chordata</taxon>
        <taxon>Craniata</taxon>
        <taxon>Vertebrata</taxon>
        <taxon>Euteleostomi</taxon>
        <taxon>Actinopterygii</taxon>
        <taxon>Neopterygii</taxon>
        <taxon>Teleostei</taxon>
        <taxon>Neoteleostei</taxon>
        <taxon>Acanthomorphata</taxon>
        <taxon>Ovalentaria</taxon>
        <taxon>Pomacentridae</taxon>
        <taxon>Stegastes</taxon>
    </lineage>
</organism>
<dbReference type="GeneTree" id="ENSGT00960000188315"/>